<dbReference type="EMBL" id="VLLN01000016">
    <property type="protein sequence ID" value="TWJ18359.1"/>
    <property type="molecule type" value="Genomic_DNA"/>
</dbReference>
<evidence type="ECO:0000313" key="2">
    <source>
        <dbReference type="Proteomes" id="UP000319449"/>
    </source>
</evidence>
<dbReference type="PANTHER" id="PTHR42941">
    <property type="entry name" value="SLL1037 PROTEIN"/>
    <property type="match status" value="1"/>
</dbReference>
<comment type="caution">
    <text evidence="1">The sequence shown here is derived from an EMBL/GenBank/DDBJ whole genome shotgun (WGS) entry which is preliminary data.</text>
</comment>
<evidence type="ECO:0008006" key="3">
    <source>
        <dbReference type="Google" id="ProtNLM"/>
    </source>
</evidence>
<dbReference type="SUPFAM" id="SSF53850">
    <property type="entry name" value="Periplasmic binding protein-like II"/>
    <property type="match status" value="1"/>
</dbReference>
<keyword evidence="2" id="KW-1185">Reference proteome</keyword>
<organism evidence="1 2">
    <name type="scientific">Geobacter argillaceus</name>
    <dbReference type="NCBI Taxonomy" id="345631"/>
    <lineage>
        <taxon>Bacteria</taxon>
        <taxon>Pseudomonadati</taxon>
        <taxon>Thermodesulfobacteriota</taxon>
        <taxon>Desulfuromonadia</taxon>
        <taxon>Geobacterales</taxon>
        <taxon>Geobacteraceae</taxon>
        <taxon>Geobacter</taxon>
    </lineage>
</organism>
<dbReference type="InterPro" id="IPR011852">
    <property type="entry name" value="TRAP_TAXI"/>
</dbReference>
<dbReference type="Proteomes" id="UP000319449">
    <property type="component" value="Unassembled WGS sequence"/>
</dbReference>
<dbReference type="PANTHER" id="PTHR42941:SF1">
    <property type="entry name" value="SLL1037 PROTEIN"/>
    <property type="match status" value="1"/>
</dbReference>
<dbReference type="Gene3D" id="3.40.190.10">
    <property type="entry name" value="Periplasmic binding protein-like II"/>
    <property type="match status" value="2"/>
</dbReference>
<reference evidence="1 2" key="1">
    <citation type="submission" date="2019-07" db="EMBL/GenBank/DDBJ databases">
        <title>Genomic Encyclopedia of Archaeal and Bacterial Type Strains, Phase II (KMG-II): from individual species to whole genera.</title>
        <authorList>
            <person name="Goeker M."/>
        </authorList>
    </citation>
    <scope>NUCLEOTIDE SEQUENCE [LARGE SCALE GENOMIC DNA]</scope>
    <source>
        <strain evidence="1 2">ATCC BAA-1139</strain>
    </source>
</reference>
<dbReference type="NCBIfam" id="TIGR02122">
    <property type="entry name" value="TRAP_TAXI"/>
    <property type="match status" value="1"/>
</dbReference>
<evidence type="ECO:0000313" key="1">
    <source>
        <dbReference type="EMBL" id="TWJ18359.1"/>
    </source>
</evidence>
<name>A0A562VKA1_9BACT</name>
<dbReference type="AlphaFoldDB" id="A0A562VKA1"/>
<accession>A0A562VKA1</accession>
<dbReference type="Pfam" id="PF16868">
    <property type="entry name" value="NMT1_3"/>
    <property type="match status" value="1"/>
</dbReference>
<protein>
    <recommendedName>
        <fullName evidence="3">TRAP transporter TAXI family solute receptor</fullName>
    </recommendedName>
</protein>
<sequence length="349" mass="37793">MPTTKLTVELHHKEEYMKKIVGLLVAVLLGFGSLAAAAEQKPKILIATGGIGGVYYYYGTALAEILTKYAGVEATAIQTAASVDNLLLIQRRSDPKKNTYYMGIVLPDSAYQAYTGAIEKFKDKPAKDVRVLWAAYPNILHIVAAPGSHIKTVADLKGKRVSTAAPGSGTELEAFMVLDAAGVKTSDLAKQERLGAGESGESMSHGTLDAYFWSGGLPTSSVTELATSMSRQGNKLEMVDLDPKGELVKKLLKKYPGVMETGVIPKDVYGTAKDTRTLAFWNLFVGPKNLPEKYSYAITKALFEHQDQLQKAVKAAKDNTPANAVKFIHGTIPYDPGALRYYKEKGLVK</sequence>
<proteinExistence type="predicted"/>
<gene>
    <name evidence="1" type="ORF">JN12_02579</name>
</gene>